<comment type="caution">
    <text evidence="4">The sequence shown here is derived from an EMBL/GenBank/DDBJ whole genome shotgun (WGS) entry which is preliminary data.</text>
</comment>
<dbReference type="RefSeq" id="WP_229982002.1">
    <property type="nucleotide sequence ID" value="NZ_JAJJPB010000031.1"/>
</dbReference>
<protein>
    <submittedName>
        <fullName evidence="4">TetR/AcrR family transcriptional regulator</fullName>
    </submittedName>
</protein>
<evidence type="ECO:0000256" key="1">
    <source>
        <dbReference type="ARBA" id="ARBA00023125"/>
    </source>
</evidence>
<dbReference type="Gene3D" id="1.10.357.10">
    <property type="entry name" value="Tetracycline Repressor, domain 2"/>
    <property type="match status" value="1"/>
</dbReference>
<evidence type="ECO:0000256" key="2">
    <source>
        <dbReference type="PROSITE-ProRule" id="PRU00335"/>
    </source>
</evidence>
<dbReference type="SUPFAM" id="SSF46689">
    <property type="entry name" value="Homeodomain-like"/>
    <property type="match status" value="1"/>
</dbReference>
<dbReference type="SUPFAM" id="SSF48498">
    <property type="entry name" value="Tetracyclin repressor-like, C-terminal domain"/>
    <property type="match status" value="1"/>
</dbReference>
<dbReference type="InterPro" id="IPR001647">
    <property type="entry name" value="HTH_TetR"/>
</dbReference>
<evidence type="ECO:0000259" key="3">
    <source>
        <dbReference type="PROSITE" id="PS50977"/>
    </source>
</evidence>
<dbReference type="InterPro" id="IPR009057">
    <property type="entry name" value="Homeodomain-like_sf"/>
</dbReference>
<accession>A0ABS8N9C6</accession>
<dbReference type="EMBL" id="JAJJPB010000031">
    <property type="protein sequence ID" value="MCC9296411.1"/>
    <property type="molecule type" value="Genomic_DNA"/>
</dbReference>
<sequence length="207" mass="24464">MFEKFHALEPDKQNRILNAAMKEFNLRGYKNASTNNIVKEASIGKGMLFHYFHSKKDLYLYLYDYSVETLMNEFYGKIALSERDILKRLRQVIVMEFALINKYPDMLDFVKSSYFEEAEEVKDELDIRNRNYIANGSSKVLQDVDVSRFKANVDKDRAVHVIMWTLEGISAREREKLKVSSLNELNYDDLLVELDSYLDLFRSTFYK</sequence>
<keyword evidence="5" id="KW-1185">Reference proteome</keyword>
<dbReference type="InterPro" id="IPR023772">
    <property type="entry name" value="DNA-bd_HTH_TetR-type_CS"/>
</dbReference>
<proteinExistence type="predicted"/>
<dbReference type="PROSITE" id="PS01081">
    <property type="entry name" value="HTH_TETR_1"/>
    <property type="match status" value="1"/>
</dbReference>
<dbReference type="Proteomes" id="UP001165422">
    <property type="component" value="Unassembled WGS sequence"/>
</dbReference>
<reference evidence="4" key="1">
    <citation type="submission" date="2021-11" db="EMBL/GenBank/DDBJ databases">
        <authorList>
            <person name="Qingchun L."/>
            <person name="Dong Z."/>
            <person name="Zongwei Q."/>
            <person name="Jia Z."/>
            <person name="Duotao L."/>
        </authorList>
    </citation>
    <scope>NUCLEOTIDE SEQUENCE</scope>
    <source>
        <strain evidence="4">WLY-B-L2</strain>
    </source>
</reference>
<gene>
    <name evidence="4" type="ORF">LN736_16280</name>
</gene>
<dbReference type="InterPro" id="IPR036271">
    <property type="entry name" value="Tet_transcr_reg_TetR-rel_C_sf"/>
</dbReference>
<dbReference type="PROSITE" id="PS50977">
    <property type="entry name" value="HTH_TETR_2"/>
    <property type="match status" value="1"/>
</dbReference>
<dbReference type="Gene3D" id="1.10.10.60">
    <property type="entry name" value="Homeodomain-like"/>
    <property type="match status" value="1"/>
</dbReference>
<keyword evidence="1 2" id="KW-0238">DNA-binding</keyword>
<dbReference type="PANTHER" id="PTHR30328:SF54">
    <property type="entry name" value="HTH-TYPE TRANSCRIPTIONAL REPRESSOR SCO4008"/>
    <property type="match status" value="1"/>
</dbReference>
<dbReference type="Pfam" id="PF00440">
    <property type="entry name" value="TetR_N"/>
    <property type="match status" value="1"/>
</dbReference>
<evidence type="ECO:0000313" key="5">
    <source>
        <dbReference type="Proteomes" id="UP001165422"/>
    </source>
</evidence>
<feature type="DNA-binding region" description="H-T-H motif" evidence="2">
    <location>
        <begin position="33"/>
        <end position="52"/>
    </location>
</feature>
<organism evidence="4 5">
    <name type="scientific">Clostridium aromativorans</name>
    <dbReference type="NCBI Taxonomy" id="2836848"/>
    <lineage>
        <taxon>Bacteria</taxon>
        <taxon>Bacillati</taxon>
        <taxon>Bacillota</taxon>
        <taxon>Clostridia</taxon>
        <taxon>Eubacteriales</taxon>
        <taxon>Clostridiaceae</taxon>
        <taxon>Clostridium</taxon>
    </lineage>
</organism>
<feature type="domain" description="HTH tetR-type" evidence="3">
    <location>
        <begin position="10"/>
        <end position="70"/>
    </location>
</feature>
<name>A0ABS8N9C6_9CLOT</name>
<dbReference type="PRINTS" id="PR00455">
    <property type="entry name" value="HTHTETR"/>
</dbReference>
<dbReference type="InterPro" id="IPR050109">
    <property type="entry name" value="HTH-type_TetR-like_transc_reg"/>
</dbReference>
<dbReference type="PANTHER" id="PTHR30328">
    <property type="entry name" value="TRANSCRIPTIONAL REPRESSOR"/>
    <property type="match status" value="1"/>
</dbReference>
<evidence type="ECO:0000313" key="4">
    <source>
        <dbReference type="EMBL" id="MCC9296411.1"/>
    </source>
</evidence>